<proteinExistence type="predicted"/>
<evidence type="ECO:0000313" key="1">
    <source>
        <dbReference type="EMBL" id="KAJ8112203.1"/>
    </source>
</evidence>
<sequence length="568" mass="63531">MGFIGTLYANILLSIADVSATLFMPPQEYTQARAASIQESRDFTGIYTSDLEPKKGFGWWHTTVFENRDRLLESRVLDCRRPESMVKCNTATRAHLETVSETSNTSWRMWMPNFAQVTMSPSRPVPAVTKSPTPNPQPKEFTFTLPKQQTDCGVRVEADCSLEYVLPGVVGDAFLTKTSITGSIFGVTVGKDERQEQFFLHERLFTSHSEFLNCATKKEWLQQKKVVLLPEDDPATFRLYAVLTYTGFLTTKDLPFEWQSLVDVFVLAEKLQDLWAKNRVIDAMHSFMTDHLRKISTESAANKIEDCISIASLSQLYDGTPTGSQARKLVVDLFADNETALRCFWQYAGAALFPLPWESKGVSETEAGIYRLMTEKQTPATVETLNFSNYRKNNKMAAQKGPRGIEKKRKSKKRKSRTEVSSSESSSESEVEQKQSRKSPSTESESADTTPEPSPKPAKEKNKKAKAQPTSTDGDTSMIDASPSPSPVPVQRPVAPAKTQVPPGKLAEDFDAIYIRKITTELADDLDKVRSAQDFKANSIPMLIHALKQGESLFTTEEKRRVVATAKV</sequence>
<name>A0ACC2IAH6_9PLEO</name>
<keyword evidence="2" id="KW-1185">Reference proteome</keyword>
<gene>
    <name evidence="1" type="ORF">OPT61_g5379</name>
</gene>
<dbReference type="EMBL" id="JAPHNI010000343">
    <property type="protein sequence ID" value="KAJ8112203.1"/>
    <property type="molecule type" value="Genomic_DNA"/>
</dbReference>
<accession>A0ACC2IAH6</accession>
<comment type="caution">
    <text evidence="1">The sequence shown here is derived from an EMBL/GenBank/DDBJ whole genome shotgun (WGS) entry which is preliminary data.</text>
</comment>
<organism evidence="1 2">
    <name type="scientific">Boeremia exigua</name>
    <dbReference type="NCBI Taxonomy" id="749465"/>
    <lineage>
        <taxon>Eukaryota</taxon>
        <taxon>Fungi</taxon>
        <taxon>Dikarya</taxon>
        <taxon>Ascomycota</taxon>
        <taxon>Pezizomycotina</taxon>
        <taxon>Dothideomycetes</taxon>
        <taxon>Pleosporomycetidae</taxon>
        <taxon>Pleosporales</taxon>
        <taxon>Pleosporineae</taxon>
        <taxon>Didymellaceae</taxon>
        <taxon>Boeremia</taxon>
    </lineage>
</organism>
<dbReference type="Proteomes" id="UP001153331">
    <property type="component" value="Unassembled WGS sequence"/>
</dbReference>
<reference evidence="1" key="1">
    <citation type="submission" date="2022-11" db="EMBL/GenBank/DDBJ databases">
        <title>Genome Sequence of Boeremia exigua.</title>
        <authorList>
            <person name="Buettner E."/>
        </authorList>
    </citation>
    <scope>NUCLEOTIDE SEQUENCE</scope>
    <source>
        <strain evidence="1">CU02</strain>
    </source>
</reference>
<evidence type="ECO:0000313" key="2">
    <source>
        <dbReference type="Proteomes" id="UP001153331"/>
    </source>
</evidence>
<protein>
    <submittedName>
        <fullName evidence="1">Uncharacterized protein</fullName>
    </submittedName>
</protein>